<feature type="transmembrane region" description="Helical" evidence="1">
    <location>
        <begin position="710"/>
        <end position="733"/>
    </location>
</feature>
<keyword evidence="4" id="KW-1185">Reference proteome</keyword>
<keyword evidence="2" id="KW-0732">Signal</keyword>
<dbReference type="STRING" id="95300.SAMN05216558_2235"/>
<keyword evidence="1" id="KW-0472">Membrane</keyword>
<evidence type="ECO:0008006" key="5">
    <source>
        <dbReference type="Google" id="ProtNLM"/>
    </source>
</evidence>
<dbReference type="Proteomes" id="UP000295254">
    <property type="component" value="Unassembled WGS sequence"/>
</dbReference>
<name>A0A1H2NGF7_PSEVA</name>
<dbReference type="OrthoDB" id="9256144at2"/>
<feature type="chain" id="PRO_5044371973" description="WD40 repeat domain-containing protein" evidence="2">
    <location>
        <begin position="24"/>
        <end position="1190"/>
    </location>
</feature>
<keyword evidence="1" id="KW-0812">Transmembrane</keyword>
<dbReference type="SUPFAM" id="SSF82171">
    <property type="entry name" value="DPP6 N-terminal domain-like"/>
    <property type="match status" value="1"/>
</dbReference>
<dbReference type="InterPro" id="IPR015943">
    <property type="entry name" value="WD40/YVTN_repeat-like_dom_sf"/>
</dbReference>
<gene>
    <name evidence="3" type="ORF">EIY72_16415</name>
</gene>
<evidence type="ECO:0000313" key="4">
    <source>
        <dbReference type="Proteomes" id="UP000295254"/>
    </source>
</evidence>
<dbReference type="EMBL" id="RRZK01000022">
    <property type="protein sequence ID" value="TDB60929.1"/>
    <property type="molecule type" value="Genomic_DNA"/>
</dbReference>
<dbReference type="Gene3D" id="2.130.10.10">
    <property type="entry name" value="YVTN repeat-like/Quinoprotein amine dehydrogenase"/>
    <property type="match status" value="2"/>
</dbReference>
<evidence type="ECO:0000313" key="3">
    <source>
        <dbReference type="EMBL" id="TDB60929.1"/>
    </source>
</evidence>
<sequence>MDMKSLVQPLIALLMLWSGTAGAMACAVPISLPGGRVGSSVYEAKVLNDGKALVSTTDGLYLFDSKSQNMKLLADGKFGNVREFYPASKGGVFIALKNEAWLFDESEEKLVKLSGLPAARLSDVYSRSDGGWFITADEGLFSLSGNSALIKPVKGVKFPKVREIEIFDTAEHGWLINTSKGLFRVNPVDLTIRLVSDALPETKLSLQARKTGGWLVATGVGIFSIDPSGSEVRQLDGMPAGEIFHISRRPGAADLIFSESGVYSLDPSSEIITKVSAPEMGGIAAAEEVSDGVLAAGEKALFHVSARTDQPPAINKVIDEAVVEFYVAGDEVFALTPGAVFKVNTQQKTANKVFGDDPETLNSYYFFKLPDGSWAMGRNDKFFVFDNKTQSFQRVNGSAPEYVLDAVKGRDGGWVIKGGDGLYKLNASATQVAKVNFEVGEEVDDIFPLPGGRWVMTIKGVDGLYVSNSEFTEIVKLSTPAFGTAYTLFPRDDHGWFINTQDGLFAADPEFEHINPVKGSVAELVDTINSRKGGGWAYSTSSGVFYIDPTASKQETVPGLVDSEFSLNAQSFPDKTTLMYRDNALYLGIPDFAEAKVSMASQASLMGGSEKPEIITDWVVTHPCASVAEALRLELVARYLADDSAKDVRTRALLSKVSSGEIGFSARFDGLKQGDWSIQLVSTAGDSDELIGVPVVVSVNYSYLDLARKFWPQIAGVSAALYLAVFLMLLVFARWSSTAARVISDPVWSKVGAWPYFALRHSRLMQVWILESWFKERRATIQQKVAFLDPPISCGEVTGPAMKLLERLKAMPRIWMVGNAGMGKSSVFSAWERDFFLEGSPSLSQAVRRFGFGFVLVTLPARQYSAVSAPVGHRPESWVVEIIRRRLEQFGFPLSQELTESLLRRGTLALAIDGANEVDQDKALAAFAHQYPRVRLLVTSQALPENESEWEIWRLPASITHMREGLLELWLGEDRARTLSKKIDDSGLADAINSGYDLRLLVDVSGSEVDRAVLPKDRVGLYRAMLTRVTSADGRPLQLENLKQLAWQLLCSRRRHIDASGIDSLGSEDFKSLSRDGVKIIRKVGSSYEFRHDQMRAFLAALWLADEMPSMVSLKNAVLEGKAFDLNREDQGALWAFLILLLEQRQRDELWLFANLEPDSRGVLLKALNEEAKREGHTMVLSFTGPLATR</sequence>
<protein>
    <recommendedName>
        <fullName evidence="5">WD40 repeat domain-containing protein</fullName>
    </recommendedName>
</protein>
<proteinExistence type="predicted"/>
<feature type="signal peptide" evidence="2">
    <location>
        <begin position="1"/>
        <end position="23"/>
    </location>
</feature>
<dbReference type="PROSITE" id="PS51257">
    <property type="entry name" value="PROKAR_LIPOPROTEIN"/>
    <property type="match status" value="1"/>
</dbReference>
<accession>A0A1H2NGF7</accession>
<dbReference type="AlphaFoldDB" id="A0A1H2NGF7"/>
<evidence type="ECO:0000256" key="1">
    <source>
        <dbReference type="SAM" id="Phobius"/>
    </source>
</evidence>
<organism evidence="3 4">
    <name type="scientific">Pseudomonas vancouverensis</name>
    <dbReference type="NCBI Taxonomy" id="95300"/>
    <lineage>
        <taxon>Bacteria</taxon>
        <taxon>Pseudomonadati</taxon>
        <taxon>Pseudomonadota</taxon>
        <taxon>Gammaproteobacteria</taxon>
        <taxon>Pseudomonadales</taxon>
        <taxon>Pseudomonadaceae</taxon>
        <taxon>Pseudomonas</taxon>
    </lineage>
</organism>
<comment type="caution">
    <text evidence="3">The sequence shown here is derived from an EMBL/GenBank/DDBJ whole genome shotgun (WGS) entry which is preliminary data.</text>
</comment>
<evidence type="ECO:0000256" key="2">
    <source>
        <dbReference type="SAM" id="SignalP"/>
    </source>
</evidence>
<dbReference type="RefSeq" id="WP_093221097.1">
    <property type="nucleotide sequence ID" value="NZ_LT629803.1"/>
</dbReference>
<reference evidence="4" key="1">
    <citation type="journal article" date="2019" name="bioRxiv">
        <title>Bacterially produced spermidine induces plant systemic susceptibility to pathogens.</title>
        <authorList>
            <person name="Melnyk R.A."/>
            <person name="Beskrovnaya P.A."/>
            <person name="Liu Z."/>
            <person name="Song Y."/>
            <person name="Haney C.H."/>
        </authorList>
    </citation>
    <scope>NUCLEOTIDE SEQUENCE [LARGE SCALE GENOMIC DNA]</scope>
    <source>
        <strain evidence="4">Dha-51</strain>
    </source>
</reference>
<keyword evidence="1" id="KW-1133">Transmembrane helix</keyword>